<dbReference type="InterPro" id="IPR012675">
    <property type="entry name" value="Beta-grasp_dom_sf"/>
</dbReference>
<evidence type="ECO:0000313" key="8">
    <source>
        <dbReference type="Proteomes" id="UP001055156"/>
    </source>
</evidence>
<dbReference type="RefSeq" id="WP_238314695.1">
    <property type="nucleotide sequence ID" value="NZ_BPQV01000017.1"/>
</dbReference>
<evidence type="ECO:0000256" key="4">
    <source>
        <dbReference type="ARBA" id="ARBA00023004"/>
    </source>
</evidence>
<organism evidence="7 8">
    <name type="scientific">Methylobacterium organophilum</name>
    <dbReference type="NCBI Taxonomy" id="410"/>
    <lineage>
        <taxon>Bacteria</taxon>
        <taxon>Pseudomonadati</taxon>
        <taxon>Pseudomonadota</taxon>
        <taxon>Alphaproteobacteria</taxon>
        <taxon>Hyphomicrobiales</taxon>
        <taxon>Methylobacteriaceae</taxon>
        <taxon>Methylobacterium</taxon>
    </lineage>
</organism>
<dbReference type="InterPro" id="IPR051452">
    <property type="entry name" value="Diverse_Oxidoreductases"/>
</dbReference>
<keyword evidence="2" id="KW-0479">Metal-binding</keyword>
<dbReference type="Pfam" id="PF00111">
    <property type="entry name" value="Fer2"/>
    <property type="match status" value="1"/>
</dbReference>
<protein>
    <submittedName>
        <fullName evidence="7">Xanthine dehydrogenase subunit E</fullName>
    </submittedName>
</protein>
<dbReference type="InterPro" id="IPR002888">
    <property type="entry name" value="2Fe-2S-bd"/>
</dbReference>
<evidence type="ECO:0000259" key="6">
    <source>
        <dbReference type="PROSITE" id="PS51085"/>
    </source>
</evidence>
<dbReference type="CDD" id="cd00207">
    <property type="entry name" value="fer2"/>
    <property type="match status" value="1"/>
</dbReference>
<reference evidence="7" key="2">
    <citation type="submission" date="2021-08" db="EMBL/GenBank/DDBJ databases">
        <authorList>
            <person name="Tani A."/>
            <person name="Ola A."/>
            <person name="Ogura Y."/>
            <person name="Katsura K."/>
            <person name="Hayashi T."/>
        </authorList>
    </citation>
    <scope>NUCLEOTIDE SEQUENCE</scope>
    <source>
        <strain evidence="7">NBRC 15689</strain>
    </source>
</reference>
<name>A0ABQ4TGS9_METOR</name>
<dbReference type="PANTHER" id="PTHR44379:SF8">
    <property type="entry name" value="XANTHINE DEHYDROGENASE IRON-SULFUR-BINDING SUBUNIT XDHC-RELATED"/>
    <property type="match status" value="1"/>
</dbReference>
<dbReference type="EMBL" id="BPQV01000017">
    <property type="protein sequence ID" value="GJE29661.1"/>
    <property type="molecule type" value="Genomic_DNA"/>
</dbReference>
<feature type="domain" description="2Fe-2S ferredoxin-type" evidence="6">
    <location>
        <begin position="6"/>
        <end position="82"/>
    </location>
</feature>
<proteinExistence type="predicted"/>
<dbReference type="SUPFAM" id="SSF54292">
    <property type="entry name" value="2Fe-2S ferredoxin-like"/>
    <property type="match status" value="1"/>
</dbReference>
<dbReference type="InterPro" id="IPR006058">
    <property type="entry name" value="2Fe2S_fd_BS"/>
</dbReference>
<dbReference type="Gene3D" id="1.10.150.120">
    <property type="entry name" value="[2Fe-2S]-binding domain"/>
    <property type="match status" value="1"/>
</dbReference>
<keyword evidence="8" id="KW-1185">Reference proteome</keyword>
<evidence type="ECO:0000256" key="1">
    <source>
        <dbReference type="ARBA" id="ARBA00022714"/>
    </source>
</evidence>
<reference evidence="7" key="1">
    <citation type="journal article" date="2021" name="Front. Microbiol.">
        <title>Comprehensive Comparative Genomics and Phenotyping of Methylobacterium Species.</title>
        <authorList>
            <person name="Alessa O."/>
            <person name="Ogura Y."/>
            <person name="Fujitani Y."/>
            <person name="Takami H."/>
            <person name="Hayashi T."/>
            <person name="Sahin N."/>
            <person name="Tani A."/>
        </authorList>
    </citation>
    <scope>NUCLEOTIDE SEQUENCE</scope>
    <source>
        <strain evidence="7">NBRC 15689</strain>
    </source>
</reference>
<keyword evidence="5" id="KW-0411">Iron-sulfur</keyword>
<dbReference type="PROSITE" id="PS51085">
    <property type="entry name" value="2FE2S_FER_2"/>
    <property type="match status" value="1"/>
</dbReference>
<dbReference type="SUPFAM" id="SSF47741">
    <property type="entry name" value="CO dehydrogenase ISP C-domain like"/>
    <property type="match status" value="1"/>
</dbReference>
<evidence type="ECO:0000256" key="3">
    <source>
        <dbReference type="ARBA" id="ARBA00023002"/>
    </source>
</evidence>
<dbReference type="InterPro" id="IPR001041">
    <property type="entry name" value="2Fe-2S_ferredoxin-type"/>
</dbReference>
<dbReference type="PANTHER" id="PTHR44379">
    <property type="entry name" value="OXIDOREDUCTASE WITH IRON-SULFUR SUBUNIT"/>
    <property type="match status" value="1"/>
</dbReference>
<evidence type="ECO:0000256" key="2">
    <source>
        <dbReference type="ARBA" id="ARBA00022723"/>
    </source>
</evidence>
<evidence type="ECO:0000313" key="7">
    <source>
        <dbReference type="EMBL" id="GJE29661.1"/>
    </source>
</evidence>
<dbReference type="PROSITE" id="PS00197">
    <property type="entry name" value="2FE2S_FER_1"/>
    <property type="match status" value="1"/>
</dbReference>
<gene>
    <name evidence="7" type="primary">pucE_2</name>
    <name evidence="7" type="ORF">LKMONMHP_4545</name>
</gene>
<dbReference type="Gene3D" id="3.10.20.30">
    <property type="match status" value="1"/>
</dbReference>
<comment type="caution">
    <text evidence="7">The sequence shown here is derived from an EMBL/GenBank/DDBJ whole genome shotgun (WGS) entry which is preliminary data.</text>
</comment>
<dbReference type="InterPro" id="IPR036010">
    <property type="entry name" value="2Fe-2S_ferredoxin-like_sf"/>
</dbReference>
<evidence type="ECO:0000256" key="5">
    <source>
        <dbReference type="ARBA" id="ARBA00023014"/>
    </source>
</evidence>
<keyword evidence="3" id="KW-0560">Oxidoreductase</keyword>
<dbReference type="InterPro" id="IPR036884">
    <property type="entry name" value="2Fe-2S-bd_dom_sf"/>
</dbReference>
<dbReference type="Proteomes" id="UP001055156">
    <property type="component" value="Unassembled WGS sequence"/>
</dbReference>
<keyword evidence="1" id="KW-0001">2Fe-2S</keyword>
<dbReference type="Pfam" id="PF01799">
    <property type="entry name" value="Fer2_2"/>
    <property type="match status" value="1"/>
</dbReference>
<sequence>MPPAMTDVAATINGREEILPVAPLESLLDALRHRLFLTGAKGGCHEGVCGACTVLVDGVPVNSCLYPAEAVAGHHVETVEGLTDLVARAVQESMVAAGAVQCGYCTPGFVVMLTSLLRAEPAPDEDRIRRALMGNLCRCTGYAQIVDAALAAARRLQGAPDGNL</sequence>
<accession>A0ABQ4TGS9</accession>
<keyword evidence="4" id="KW-0408">Iron</keyword>